<evidence type="ECO:0000256" key="2">
    <source>
        <dbReference type="SAM" id="Phobius"/>
    </source>
</evidence>
<dbReference type="InterPro" id="IPR023848">
    <property type="entry name" value="TasA"/>
</dbReference>
<dbReference type="Proteomes" id="UP001519345">
    <property type="component" value="Unassembled WGS sequence"/>
</dbReference>
<accession>A0ABS4IJQ2</accession>
<feature type="transmembrane region" description="Helical" evidence="2">
    <location>
        <begin position="12"/>
        <end position="36"/>
    </location>
</feature>
<keyword evidence="4" id="KW-1185">Reference proteome</keyword>
<organism evidence="3 4">
    <name type="scientific">Virgibacillus natechei</name>
    <dbReference type="NCBI Taxonomy" id="1216297"/>
    <lineage>
        <taxon>Bacteria</taxon>
        <taxon>Bacillati</taxon>
        <taxon>Bacillota</taxon>
        <taxon>Bacilli</taxon>
        <taxon>Bacillales</taxon>
        <taxon>Bacillaceae</taxon>
        <taxon>Virgibacillus</taxon>
    </lineage>
</organism>
<keyword evidence="2" id="KW-1133">Transmembrane helix</keyword>
<keyword evidence="2" id="KW-0812">Transmembrane</keyword>
<sequence>MRRTRLRKHRSNFQLFLLIGKVIMIWYLMVFSVTYLTTNTSAYFTNANNTNGIIYAGFWEPVDESSLAFIKNGNENIKTCEPTTLKAEIKNTADGDMQSDSTYDVYYIENGNPEKHGDKMDLGKGEGSIEALKSGETTELTFKASEPGRYAFVAYQHDEHVEEEAWSKSIKINCPPGHQTNTDENIEDKEETTKNNEKQTSEDEKPDEDNAASKEVEENEKEENEENETNTEEKNTKEEGKKDDEGGSEVEENADKEETKEESSNKATTEEEGDEG</sequence>
<keyword evidence="2" id="KW-0472">Membrane</keyword>
<feature type="compositionally biased region" description="Basic and acidic residues" evidence="1">
    <location>
        <begin position="191"/>
        <end position="203"/>
    </location>
</feature>
<feature type="compositionally biased region" description="Acidic residues" evidence="1">
    <location>
        <begin position="217"/>
        <end position="230"/>
    </location>
</feature>
<evidence type="ECO:0000256" key="1">
    <source>
        <dbReference type="SAM" id="MobiDB-lite"/>
    </source>
</evidence>
<name>A0ABS4IJQ2_9BACI</name>
<dbReference type="EMBL" id="JAGGKX010000022">
    <property type="protein sequence ID" value="MBP1971188.1"/>
    <property type="molecule type" value="Genomic_DNA"/>
</dbReference>
<comment type="caution">
    <text evidence="3">The sequence shown here is derived from an EMBL/GenBank/DDBJ whole genome shotgun (WGS) entry which is preliminary data.</text>
</comment>
<feature type="compositionally biased region" description="Basic and acidic residues" evidence="1">
    <location>
        <begin position="231"/>
        <end position="245"/>
    </location>
</feature>
<proteinExistence type="predicted"/>
<dbReference type="NCBIfam" id="TIGR04087">
    <property type="entry name" value="YqxM_for_SipW"/>
    <property type="match status" value="1"/>
</dbReference>
<evidence type="ECO:0000313" key="4">
    <source>
        <dbReference type="Proteomes" id="UP001519345"/>
    </source>
</evidence>
<reference evidence="3 4" key="1">
    <citation type="submission" date="2021-03" db="EMBL/GenBank/DDBJ databases">
        <title>Genomic Encyclopedia of Type Strains, Phase IV (KMG-IV): sequencing the most valuable type-strain genomes for metagenomic binning, comparative biology and taxonomic classification.</title>
        <authorList>
            <person name="Goeker M."/>
        </authorList>
    </citation>
    <scope>NUCLEOTIDE SEQUENCE [LARGE SCALE GENOMIC DNA]</scope>
    <source>
        <strain evidence="3 4">DSM 25609</strain>
    </source>
</reference>
<feature type="compositionally biased region" description="Acidic residues" evidence="1">
    <location>
        <begin position="246"/>
        <end position="255"/>
    </location>
</feature>
<evidence type="ECO:0000313" key="3">
    <source>
        <dbReference type="EMBL" id="MBP1971188.1"/>
    </source>
</evidence>
<feature type="region of interest" description="Disordered" evidence="1">
    <location>
        <begin position="166"/>
        <end position="276"/>
    </location>
</feature>
<protein>
    <submittedName>
        <fullName evidence="3">TasA anchoring/assembly protein</fullName>
    </submittedName>
</protein>
<gene>
    <name evidence="3" type="ORF">J2Z83_003327</name>
</gene>
<dbReference type="RefSeq" id="WP_209464257.1">
    <property type="nucleotide sequence ID" value="NZ_CP110224.1"/>
</dbReference>